<sequence length="186" mass="21747">MMIHGTNHAKYNDDYFVSNDGKVWSVKRKQYISTYFNKITGYYQVSINGKTVNLHIVVCTAFHKDKNSGDEVHHKDNDRTNNSESNLEWVSHRENTSSKNRKRKKDTSGWLSSEQYNDLFREYATGKHTQTTITTWANAEFKRDSSKQVYGSILNGTKFESRYQQLPKDVVDNVSEVTLRNTKYKR</sequence>
<dbReference type="Pfam" id="PF13392">
    <property type="entry name" value="HNH_3"/>
    <property type="match status" value="1"/>
</dbReference>
<dbReference type="eggNOG" id="ENOG5033A3F">
    <property type="taxonomic scope" value="Bacteria"/>
</dbReference>
<feature type="compositionally biased region" description="Basic and acidic residues" evidence="1">
    <location>
        <begin position="67"/>
        <end position="81"/>
    </location>
</feature>
<name>A0A090UZ72_PSEVU</name>
<evidence type="ECO:0000313" key="3">
    <source>
        <dbReference type="EMBL" id="GAL57846.1"/>
    </source>
</evidence>
<keyword evidence="4" id="KW-1185">Reference proteome</keyword>
<gene>
    <name evidence="3" type="ORF">EV102420_08_03090</name>
</gene>
<evidence type="ECO:0000313" key="4">
    <source>
        <dbReference type="Proteomes" id="UP000029462"/>
    </source>
</evidence>
<evidence type="ECO:0000259" key="2">
    <source>
        <dbReference type="SMART" id="SM00507"/>
    </source>
</evidence>
<proteinExistence type="predicted"/>
<protein>
    <recommendedName>
        <fullName evidence="2">HNH nuclease domain-containing protein</fullName>
    </recommendedName>
</protein>
<dbReference type="OrthoDB" id="388551at2"/>
<dbReference type="STRING" id="1115515.EV102420_08_03090"/>
<dbReference type="InterPro" id="IPR044925">
    <property type="entry name" value="His-Me_finger_sf"/>
</dbReference>
<comment type="caution">
    <text evidence="3">The sequence shown here is derived from an EMBL/GenBank/DDBJ whole genome shotgun (WGS) entry which is preliminary data.</text>
</comment>
<dbReference type="Proteomes" id="UP000029462">
    <property type="component" value="Unassembled WGS sequence"/>
</dbReference>
<dbReference type="AlphaFoldDB" id="A0A090UZ72"/>
<dbReference type="RefSeq" id="WP_072015204.1">
    <property type="nucleotide sequence ID" value="NZ_BBMZ01000008.1"/>
</dbReference>
<reference evidence="3 4" key="1">
    <citation type="submission" date="2014-09" db="EMBL/GenBank/DDBJ databases">
        <title>Whole genome shotgun sequence of Escherichia vulneris NBRC 102420.</title>
        <authorList>
            <person name="Yoshida Y."/>
            <person name="Hosoyama A."/>
            <person name="Tsuchikane K."/>
            <person name="Ohji S."/>
            <person name="Ichikawa N."/>
            <person name="Kimura A."/>
            <person name="Yamazoe A."/>
            <person name="Ezaki T."/>
            <person name="Fujita N."/>
        </authorList>
    </citation>
    <scope>NUCLEOTIDE SEQUENCE [LARGE SCALE GENOMIC DNA]</scope>
    <source>
        <strain evidence="3 4">NBRC 102420</strain>
    </source>
</reference>
<organism evidence="3 4">
    <name type="scientific">Pseudescherichia vulneris NBRC 102420</name>
    <dbReference type="NCBI Taxonomy" id="1115515"/>
    <lineage>
        <taxon>Bacteria</taxon>
        <taxon>Pseudomonadati</taxon>
        <taxon>Pseudomonadota</taxon>
        <taxon>Gammaproteobacteria</taxon>
        <taxon>Enterobacterales</taxon>
        <taxon>Enterobacteriaceae</taxon>
        <taxon>Pseudescherichia</taxon>
    </lineage>
</organism>
<dbReference type="EMBL" id="BBMZ01000008">
    <property type="protein sequence ID" value="GAL57846.1"/>
    <property type="molecule type" value="Genomic_DNA"/>
</dbReference>
<feature type="region of interest" description="Disordered" evidence="1">
    <location>
        <begin position="67"/>
        <end position="108"/>
    </location>
</feature>
<dbReference type="SMART" id="SM00507">
    <property type="entry name" value="HNHc"/>
    <property type="match status" value="1"/>
</dbReference>
<dbReference type="InterPro" id="IPR003615">
    <property type="entry name" value="HNH_nuc"/>
</dbReference>
<dbReference type="SUPFAM" id="SSF54060">
    <property type="entry name" value="His-Me finger endonucleases"/>
    <property type="match status" value="1"/>
</dbReference>
<accession>A0A090UZ72</accession>
<feature type="domain" description="HNH nuclease" evidence="2">
    <location>
        <begin position="48"/>
        <end position="96"/>
    </location>
</feature>
<evidence type="ECO:0000256" key="1">
    <source>
        <dbReference type="SAM" id="MobiDB-lite"/>
    </source>
</evidence>
<dbReference type="Gene3D" id="3.90.75.20">
    <property type="match status" value="1"/>
</dbReference>